<dbReference type="AlphaFoldDB" id="A0A9Q0JXP6"/>
<dbReference type="OrthoDB" id="1938423at2759"/>
<dbReference type="EMBL" id="JAMYWD010000011">
    <property type="protein sequence ID" value="KAJ4955741.1"/>
    <property type="molecule type" value="Genomic_DNA"/>
</dbReference>
<organism evidence="2 3">
    <name type="scientific">Protea cynaroides</name>
    <dbReference type="NCBI Taxonomy" id="273540"/>
    <lineage>
        <taxon>Eukaryota</taxon>
        <taxon>Viridiplantae</taxon>
        <taxon>Streptophyta</taxon>
        <taxon>Embryophyta</taxon>
        <taxon>Tracheophyta</taxon>
        <taxon>Spermatophyta</taxon>
        <taxon>Magnoliopsida</taxon>
        <taxon>Proteales</taxon>
        <taxon>Proteaceae</taxon>
        <taxon>Protea</taxon>
    </lineage>
</organism>
<accession>A0A9Q0JXP6</accession>
<dbReference type="Proteomes" id="UP001141806">
    <property type="component" value="Unassembled WGS sequence"/>
</dbReference>
<evidence type="ECO:0000313" key="2">
    <source>
        <dbReference type="EMBL" id="KAJ4955741.1"/>
    </source>
</evidence>
<name>A0A9Q0JXP6_9MAGN</name>
<keyword evidence="3" id="KW-1185">Reference proteome</keyword>
<gene>
    <name evidence="2" type="ORF">NE237_012524</name>
</gene>
<proteinExistence type="predicted"/>
<feature type="compositionally biased region" description="Polar residues" evidence="1">
    <location>
        <begin position="20"/>
        <end position="36"/>
    </location>
</feature>
<evidence type="ECO:0000256" key="1">
    <source>
        <dbReference type="SAM" id="MobiDB-lite"/>
    </source>
</evidence>
<comment type="caution">
    <text evidence="2">The sequence shown here is derived from an EMBL/GenBank/DDBJ whole genome shotgun (WGS) entry which is preliminary data.</text>
</comment>
<reference evidence="2" key="1">
    <citation type="journal article" date="2023" name="Plant J.">
        <title>The genome of the king protea, Protea cynaroides.</title>
        <authorList>
            <person name="Chang J."/>
            <person name="Duong T.A."/>
            <person name="Schoeman C."/>
            <person name="Ma X."/>
            <person name="Roodt D."/>
            <person name="Barker N."/>
            <person name="Li Z."/>
            <person name="Van de Peer Y."/>
            <person name="Mizrachi E."/>
        </authorList>
    </citation>
    <scope>NUCLEOTIDE SEQUENCE</scope>
    <source>
        <tissue evidence="2">Young leaves</tissue>
    </source>
</reference>
<feature type="region of interest" description="Disordered" evidence="1">
    <location>
        <begin position="9"/>
        <end position="43"/>
    </location>
</feature>
<evidence type="ECO:0000313" key="3">
    <source>
        <dbReference type="Proteomes" id="UP001141806"/>
    </source>
</evidence>
<sequence>MKKISEIRVNLKGKDHFQTRESQSGVRSAKNMSPSKISHEETKVDDPKTSEYAFYKRLKGGMGRNFHFHNLDGQLKKVEASYFSGEVGRLVNYGCEKVRPQFPVEKVTPTDLRASLWLGEASKDPGPQNSHKEVFSRKRWKLRWWVAEASSLEIDEFSSKGYDVVSMLLQHLVTQSNASKSCMPPRSRYEELNTRSHLFASTDMHFRKLPWTPSMNYIEPIAGQNLIEDSSELWSNKPIVVTSSQWDIKGRYCASDDENVTMLHTNMKPDWDTYRDFLLKINRSLAQNQMHVPSKLECSSQKSFSSLWHLPNQSVGPSNNLSFSKLDEFHDPHDCALGIENHTQFLDWNNGAACNTVVKLSPIRTIVLRDEHDMTSLLDFWSERSPCHSAESSIEEPSFVNFCLVIRDRLLGNYNGNNFNYPETHNTFMREIFREMLCPSAGTLVLLLPELFGLKMIRFLCMIPFIQVSTPLLHEEKTKWSLNNSSETEMQSHTLSLPRLPFFFLDIPCPDLDTLKPIPCESN</sequence>
<protein>
    <submittedName>
        <fullName evidence="2">Uncharacterized protein</fullName>
    </submittedName>
</protein>